<feature type="compositionally biased region" description="Polar residues" evidence="1">
    <location>
        <begin position="136"/>
        <end position="146"/>
    </location>
</feature>
<name>F2L6K3_PSEUX</name>
<gene>
    <name evidence="2" type="ordered locus">Psed_6826</name>
</gene>
<dbReference type="RefSeq" id="WP_013678789.1">
    <property type="nucleotide sequence ID" value="NC_015314.1"/>
</dbReference>
<keyword evidence="3" id="KW-1185">Reference proteome</keyword>
<accession>F2L6K3</accession>
<proteinExistence type="predicted"/>
<dbReference type="Proteomes" id="UP000007809">
    <property type="component" value="Plasmid pPSED01"/>
</dbReference>
<evidence type="ECO:0000313" key="2">
    <source>
        <dbReference type="EMBL" id="AEA28897.1"/>
    </source>
</evidence>
<sequence>MTGHTAAPEPDDYDYILFTSRRHADAVDVRMVQLGHAIPAAFRPGYGYYYGHGDPDLYHSNAVHDLGLMPDRTTFRHPQIARSADLVDYIGRELTRYEALLEQDEPVHDEVCRHREDLARVQRELTEDEATYDTLAGQQAPETEPG</sequence>
<dbReference type="KEGG" id="pdx:Psed_6826"/>
<feature type="region of interest" description="Disordered" evidence="1">
    <location>
        <begin position="124"/>
        <end position="146"/>
    </location>
</feature>
<dbReference type="AlphaFoldDB" id="F2L6K3"/>
<protein>
    <submittedName>
        <fullName evidence="2">Uncharacterized protein</fullName>
    </submittedName>
</protein>
<geneLocation type="plasmid" evidence="2 3">
    <name>pPSED01</name>
</geneLocation>
<keyword evidence="2" id="KW-0614">Plasmid</keyword>
<dbReference type="HOGENOM" id="CLU_1775872_0_0_11"/>
<evidence type="ECO:0000313" key="3">
    <source>
        <dbReference type="Proteomes" id="UP000007809"/>
    </source>
</evidence>
<evidence type="ECO:0000256" key="1">
    <source>
        <dbReference type="SAM" id="MobiDB-lite"/>
    </source>
</evidence>
<dbReference type="EMBL" id="CP002594">
    <property type="protein sequence ID" value="AEA28897.1"/>
    <property type="molecule type" value="Genomic_DNA"/>
</dbReference>
<organism evidence="2 3">
    <name type="scientific">Pseudonocardia dioxanivorans (strain ATCC 55486 / DSM 44775 / JCM 13855 / CB1190)</name>
    <dbReference type="NCBI Taxonomy" id="675635"/>
    <lineage>
        <taxon>Bacteria</taxon>
        <taxon>Bacillati</taxon>
        <taxon>Actinomycetota</taxon>
        <taxon>Actinomycetes</taxon>
        <taxon>Pseudonocardiales</taxon>
        <taxon>Pseudonocardiaceae</taxon>
        <taxon>Pseudonocardia</taxon>
    </lineage>
</organism>
<reference evidence="2 3" key="1">
    <citation type="journal article" date="2011" name="J. Bacteriol.">
        <title>Genome sequence of the 1,4-dioxane-degrading Pseudonocardia dioxanivorans strain CB1190.</title>
        <authorList>
            <person name="Sales C.M."/>
            <person name="Mahendra S."/>
            <person name="Grostern A."/>
            <person name="Parales R.E."/>
            <person name="Goodwin L.A."/>
            <person name="Woyke T."/>
            <person name="Nolan M."/>
            <person name="Lapidus A."/>
            <person name="Chertkov O."/>
            <person name="Ovchinnikova G."/>
            <person name="Sczyrba A."/>
            <person name="Alvarez-Cohen L."/>
        </authorList>
    </citation>
    <scope>NUCLEOTIDE SEQUENCE [LARGE SCALE GENOMIC DNA]</scope>
    <source>
        <strain evidence="3">ATCC 55486 / DSM 44775 / JCM 13855 / CB1190</strain>
    </source>
</reference>